<feature type="compositionally biased region" description="Polar residues" evidence="1">
    <location>
        <begin position="41"/>
        <end position="51"/>
    </location>
</feature>
<name>A0ABR1Y2D2_9PEZI</name>
<gene>
    <name evidence="2" type="ORF">IWX90DRAFT_423892</name>
</gene>
<keyword evidence="3" id="KW-1185">Reference proteome</keyword>
<evidence type="ECO:0008006" key="4">
    <source>
        <dbReference type="Google" id="ProtNLM"/>
    </source>
</evidence>
<feature type="region of interest" description="Disordered" evidence="1">
    <location>
        <begin position="37"/>
        <end position="73"/>
    </location>
</feature>
<sequence length="73" mass="8370">MAASQMYMCVSTFFFFFFLYVFPTPFFSRGKATELDRPFQPVSQPASQPASTHRRRRHGTERSGAERGASEAR</sequence>
<proteinExistence type="predicted"/>
<evidence type="ECO:0000256" key="1">
    <source>
        <dbReference type="SAM" id="MobiDB-lite"/>
    </source>
</evidence>
<reference evidence="2 3" key="1">
    <citation type="journal article" date="2022" name="G3 (Bethesda)">
        <title>Enemy or ally: a genomic approach to elucidate the lifestyle of Phyllosticta citrichinaensis.</title>
        <authorList>
            <person name="Buijs V.A."/>
            <person name="Groenewald J.Z."/>
            <person name="Haridas S."/>
            <person name="LaButti K.M."/>
            <person name="Lipzen A."/>
            <person name="Martin F.M."/>
            <person name="Barry K."/>
            <person name="Grigoriev I.V."/>
            <person name="Crous P.W."/>
            <person name="Seidl M.F."/>
        </authorList>
    </citation>
    <scope>NUCLEOTIDE SEQUENCE [LARGE SCALE GENOMIC DNA]</scope>
    <source>
        <strain evidence="2 3">CBS 129764</strain>
    </source>
</reference>
<organism evidence="2 3">
    <name type="scientific">Phyllosticta citrichinensis</name>
    <dbReference type="NCBI Taxonomy" id="1130410"/>
    <lineage>
        <taxon>Eukaryota</taxon>
        <taxon>Fungi</taxon>
        <taxon>Dikarya</taxon>
        <taxon>Ascomycota</taxon>
        <taxon>Pezizomycotina</taxon>
        <taxon>Dothideomycetes</taxon>
        <taxon>Dothideomycetes incertae sedis</taxon>
        <taxon>Botryosphaeriales</taxon>
        <taxon>Phyllostictaceae</taxon>
        <taxon>Phyllosticta</taxon>
    </lineage>
</organism>
<comment type="caution">
    <text evidence="2">The sequence shown here is derived from an EMBL/GenBank/DDBJ whole genome shotgun (WGS) entry which is preliminary data.</text>
</comment>
<accession>A0ABR1Y2D2</accession>
<feature type="compositionally biased region" description="Basic and acidic residues" evidence="1">
    <location>
        <begin position="60"/>
        <end position="73"/>
    </location>
</feature>
<dbReference type="EMBL" id="JBBWUH010000002">
    <property type="protein sequence ID" value="KAK8175321.1"/>
    <property type="molecule type" value="Genomic_DNA"/>
</dbReference>
<protein>
    <recommendedName>
        <fullName evidence="4">Secreted protein</fullName>
    </recommendedName>
</protein>
<dbReference type="Proteomes" id="UP001456524">
    <property type="component" value="Unassembled WGS sequence"/>
</dbReference>
<evidence type="ECO:0000313" key="2">
    <source>
        <dbReference type="EMBL" id="KAK8175321.1"/>
    </source>
</evidence>
<evidence type="ECO:0000313" key="3">
    <source>
        <dbReference type="Proteomes" id="UP001456524"/>
    </source>
</evidence>